<keyword evidence="4" id="KW-0548">Nucleotidyltransferase</keyword>
<dbReference type="GO" id="GO:0006351">
    <property type="term" value="P:DNA-templated transcription"/>
    <property type="evidence" value="ECO:0007669"/>
    <property type="project" value="InterPro"/>
</dbReference>
<dbReference type="Gene3D" id="2.40.270.10">
    <property type="entry name" value="DNA-directed RNA polymerase, subunit 2, domain 6"/>
    <property type="match status" value="1"/>
</dbReference>
<keyword evidence="2 7" id="KW-0240">DNA-directed RNA polymerase</keyword>
<protein>
    <recommendedName>
        <fullName evidence="1">DNA-directed RNA polymerase</fullName>
        <ecNumber evidence="1">2.7.7.6</ecNumber>
    </recommendedName>
</protein>
<evidence type="ECO:0000259" key="6">
    <source>
        <dbReference type="SMART" id="SM00663"/>
    </source>
</evidence>
<comment type="caution">
    <text evidence="7">The sequence shown here is derived from an EMBL/GenBank/DDBJ whole genome shotgun (WGS) entry which is preliminary data.</text>
</comment>
<dbReference type="InterPro" id="IPR007120">
    <property type="entry name" value="DNA-dir_RNAP_su2_dom"/>
</dbReference>
<accession>A0A2J6X4A3</accession>
<proteinExistence type="predicted"/>
<keyword evidence="3" id="KW-0808">Transferase</keyword>
<dbReference type="InterPro" id="IPR007081">
    <property type="entry name" value="RNA_pol_Rpb1_5"/>
</dbReference>
<dbReference type="PANTHER" id="PTHR20856">
    <property type="entry name" value="DNA-DIRECTED RNA POLYMERASE I SUBUNIT 2"/>
    <property type="match status" value="1"/>
</dbReference>
<dbReference type="Pfam" id="PF00623">
    <property type="entry name" value="RNA_pol_Rpb1_2"/>
    <property type="match status" value="1"/>
</dbReference>
<sequence length="1304" mass="149500">MKGAIFISNAITFSEEDIVEGINRFISNYRPEVFDYDALKVISSKNAFIKDQNQIVKLQIKSRIYDPLEVEFLCLNPIDGVYRWMGKNYYSPFVIIQKFEHLDDEMENMDLNKCFVIPGYFLSKAIQIMRSYDHASEFKSEIELFKHIISSNLSIVDIGTKIQKISPQSKKFIKVPSLFELDESNALLKNSNTRKVIYHGSIVKDTMRYPHKSHIGKIDLLESPESEEIGLSLFLSLGAKYNAKTLSIESNTETNQEFFSYSTLLVPFLTYNDTPRAMMGGKNLKQAIKVIGNEKPIVKTGIEDQIGFDLGVNAFVGYALFDGLNFEDGIVVSKSFSQKMKIESEEKLKTEDEVPLPIDYEIIQSGRSAKKFVIQSKGQKEKSVKVVYEFVKTKNVVYGDLYLRRSVFLVQDGNEYENKELKKSFFFDQRYTYNLDITKDCFEIEDITPPFVKEMISMSHLTIKIPVKVEKPLEVGDKITGRYGNKGTISRILENEEMPYVEINGKKKTLDLILSPFGIITRMNLGQLIETQGSLAGFTDGSVDSKVDPDKLISQLKALGSDENGKFPLHIKMNGKETVFNAVTGYQYFVRLDHCVRDKLHVIGHTKHISEITFQPYKGRKNNGGQRIGEMEFWTLFDHKSTPIIQLFAKTNLTQWREYYKYLNSFNTLLKAYHGFTIEPLKEDGKLFVQKSDTSKYVENEEILDMIKDRKGRIHKEAKFLISKDGFPRTAMLGRRIHYSGRATIVPATDIDVDHVYLPVDFALEWLNLKFEDKRSVLEGDMEKRRKFADIANIYCKLNETMVLLNRQPSLHLHSIQAFYPIFWENYAIGLPIMVCEGFGADFDGDTMAVYYPSDQSEQIKSTMKKMTPSNHLFKIGNRDLSISISQDMTYGNYLKDKNSNLSEKIKEIILSGEDVPEKLIGVQKELLEIATFQNLSVSFFEARNGSGDIKKIEESKARGKAENFQSIYKEIKIGDQNIGNFSNGIPIEFYIGNGLKDFDSCLAVRGRKSMLDKKLHVAEAGYFTRKMVEFLYPLRISSHDCGTNEGVEFTKTDIEKLIGKYDIERIINGRYIKFKEDEEWMLVNFDNIKEMKNKAMDGFILRSPVTCKSENGPCEKCCGINPSTSNESFRVGDFIGVISGHTIGERGTQLSMKTFQTGKSDFKMSAVSSRFFRRMEKSFVDYLVNLVNEDLIKLMTDKDSDKKEWLLKTIDVSSIYLEILFMYMKIHKIKTEGQMKKYLTDLKNYGFFSALSFENPSGKKENGIKQSNISKKFEEIDRIEERSPKAIYALLPDEVEAILNGKE</sequence>
<dbReference type="Proteomes" id="UP000236910">
    <property type="component" value="Unassembled WGS sequence"/>
</dbReference>
<dbReference type="InterPro" id="IPR015712">
    <property type="entry name" value="DNA-dir_RNA_pol_su2"/>
</dbReference>
<dbReference type="EC" id="2.7.7.6" evidence="1"/>
<dbReference type="GO" id="GO:0032549">
    <property type="term" value="F:ribonucleoside binding"/>
    <property type="evidence" value="ECO:0007669"/>
    <property type="project" value="InterPro"/>
</dbReference>
<dbReference type="GO" id="GO:0003899">
    <property type="term" value="F:DNA-directed RNA polymerase activity"/>
    <property type="evidence" value="ECO:0007669"/>
    <property type="project" value="UniProtKB-EC"/>
</dbReference>
<evidence type="ECO:0000313" key="8">
    <source>
        <dbReference type="Proteomes" id="UP000236910"/>
    </source>
</evidence>
<dbReference type="SUPFAM" id="SSF64484">
    <property type="entry name" value="beta and beta-prime subunits of DNA dependent RNA-polymerase"/>
    <property type="match status" value="2"/>
</dbReference>
<dbReference type="InterPro" id="IPR037033">
    <property type="entry name" value="DNA-dir_RNAP_su2_hyb_sf"/>
</dbReference>
<dbReference type="Gene3D" id="3.90.1100.10">
    <property type="match status" value="1"/>
</dbReference>
<dbReference type="Pfam" id="PF04998">
    <property type="entry name" value="RNA_pol_Rpb1_5"/>
    <property type="match status" value="1"/>
</dbReference>
<evidence type="ECO:0000256" key="5">
    <source>
        <dbReference type="ARBA" id="ARBA00023163"/>
    </source>
</evidence>
<evidence type="ECO:0000256" key="2">
    <source>
        <dbReference type="ARBA" id="ARBA00022478"/>
    </source>
</evidence>
<dbReference type="InterPro" id="IPR006592">
    <property type="entry name" value="RNA_pol_N"/>
</dbReference>
<dbReference type="EMBL" id="PNIX01000347">
    <property type="protein sequence ID" value="PMP81125.1"/>
    <property type="molecule type" value="Genomic_DNA"/>
</dbReference>
<organism evidence="7 8">
    <name type="scientific">Caldisericum exile</name>
    <dbReference type="NCBI Taxonomy" id="693075"/>
    <lineage>
        <taxon>Bacteria</taxon>
        <taxon>Pseudomonadati</taxon>
        <taxon>Caldisericota/Cryosericota group</taxon>
        <taxon>Caldisericota</taxon>
        <taxon>Caldisericia</taxon>
        <taxon>Caldisericales</taxon>
        <taxon>Caldisericaceae</taxon>
        <taxon>Caldisericum</taxon>
    </lineage>
</organism>
<gene>
    <name evidence="7" type="ORF">C0175_06125</name>
</gene>
<keyword evidence="5" id="KW-0804">Transcription</keyword>
<feature type="domain" description="RNA polymerase N-terminal" evidence="6">
    <location>
        <begin position="630"/>
        <end position="897"/>
    </location>
</feature>
<dbReference type="InterPro" id="IPR000722">
    <property type="entry name" value="RNA_pol_asu"/>
</dbReference>
<evidence type="ECO:0000256" key="4">
    <source>
        <dbReference type="ARBA" id="ARBA00022695"/>
    </source>
</evidence>
<evidence type="ECO:0000256" key="1">
    <source>
        <dbReference type="ARBA" id="ARBA00012418"/>
    </source>
</evidence>
<reference evidence="7 8" key="1">
    <citation type="submission" date="2018-01" db="EMBL/GenBank/DDBJ databases">
        <title>Metagenomic assembled genomes from two thermal pools in the Uzon Caldera, Kamchatka, Russia.</title>
        <authorList>
            <person name="Wilkins L."/>
            <person name="Ettinger C."/>
        </authorList>
    </citation>
    <scope>NUCLEOTIDE SEQUENCE [LARGE SCALE GENOMIC DNA]</scope>
    <source>
        <strain evidence="7">ARK-10</strain>
    </source>
</reference>
<evidence type="ECO:0000313" key="7">
    <source>
        <dbReference type="EMBL" id="PMP81125.1"/>
    </source>
</evidence>
<dbReference type="GO" id="GO:0003677">
    <property type="term" value="F:DNA binding"/>
    <property type="evidence" value="ECO:0007669"/>
    <property type="project" value="InterPro"/>
</dbReference>
<dbReference type="SMART" id="SM00663">
    <property type="entry name" value="RPOLA_N"/>
    <property type="match status" value="1"/>
</dbReference>
<dbReference type="Pfam" id="PF00562">
    <property type="entry name" value="RNA_pol_Rpb2_6"/>
    <property type="match status" value="1"/>
</dbReference>
<evidence type="ECO:0000256" key="3">
    <source>
        <dbReference type="ARBA" id="ARBA00022679"/>
    </source>
</evidence>
<dbReference type="Gene3D" id="2.40.40.20">
    <property type="match status" value="1"/>
</dbReference>
<name>A0A2J6X4A3_9BACT</name>
<dbReference type="GO" id="GO:0000428">
    <property type="term" value="C:DNA-directed RNA polymerase complex"/>
    <property type="evidence" value="ECO:0007669"/>
    <property type="project" value="UniProtKB-KW"/>
</dbReference>